<organism evidence="3 4">
    <name type="scientific">Floridaenema aerugineum BLCC-F46</name>
    <dbReference type="NCBI Taxonomy" id="3153654"/>
    <lineage>
        <taxon>Bacteria</taxon>
        <taxon>Bacillati</taxon>
        <taxon>Cyanobacteriota</taxon>
        <taxon>Cyanophyceae</taxon>
        <taxon>Oscillatoriophycideae</taxon>
        <taxon>Aerosakkonematales</taxon>
        <taxon>Aerosakkonemataceae</taxon>
        <taxon>Floridanema</taxon>
        <taxon>Floridanema aerugineum</taxon>
    </lineage>
</organism>
<evidence type="ECO:0000256" key="1">
    <source>
        <dbReference type="ARBA" id="ARBA00022723"/>
    </source>
</evidence>
<sequence>MLNPRIFALEAHVRFSEEAATVTEIIQTENSSIAIWGVKPGQIVQAHSHPNGQDTWVVLRGTLTYYLGNNQSQSLNAGEVAIAEKNQIHGAVNENNEDAVFVSIYSAPQIGYQIASP</sequence>
<dbReference type="InterPro" id="IPR011051">
    <property type="entry name" value="RmlC_Cupin_sf"/>
</dbReference>
<dbReference type="InterPro" id="IPR013096">
    <property type="entry name" value="Cupin_2"/>
</dbReference>
<dbReference type="CDD" id="cd07008">
    <property type="entry name" value="cupin_yp_001338853-like"/>
    <property type="match status" value="1"/>
</dbReference>
<dbReference type="Gene3D" id="2.60.120.10">
    <property type="entry name" value="Jelly Rolls"/>
    <property type="match status" value="1"/>
</dbReference>
<dbReference type="SUPFAM" id="SSF51182">
    <property type="entry name" value="RmlC-like cupins"/>
    <property type="match status" value="1"/>
</dbReference>
<name>A0ABV4XGZ2_9CYAN</name>
<keyword evidence="4" id="KW-1185">Reference proteome</keyword>
<protein>
    <submittedName>
        <fullName evidence="3">Cupin domain-containing protein</fullName>
    </submittedName>
</protein>
<reference evidence="3 4" key="1">
    <citation type="submission" date="2024-09" db="EMBL/GenBank/DDBJ databases">
        <title>Floridaenema gen nov. (Aerosakkonemataceae, Aerosakkonematales ord. nov., Cyanobacteria) from benthic tropical and subtropical fresh waters, with the description of four new species.</title>
        <authorList>
            <person name="Moretto J.A."/>
            <person name="Berthold D.E."/>
            <person name="Lefler F.W."/>
            <person name="Huang I.-S."/>
            <person name="Laughinghouse H. IV."/>
        </authorList>
    </citation>
    <scope>NUCLEOTIDE SEQUENCE [LARGE SCALE GENOMIC DNA]</scope>
    <source>
        <strain evidence="3 4">BLCC-F46</strain>
    </source>
</reference>
<dbReference type="PANTHER" id="PTHR35848:SF6">
    <property type="entry name" value="CUPIN TYPE-2 DOMAIN-CONTAINING PROTEIN"/>
    <property type="match status" value="1"/>
</dbReference>
<gene>
    <name evidence="3" type="ORF">ACE1CC_34820</name>
</gene>
<keyword evidence="1" id="KW-0479">Metal-binding</keyword>
<evidence type="ECO:0000313" key="3">
    <source>
        <dbReference type="EMBL" id="MFB2882050.1"/>
    </source>
</evidence>
<accession>A0ABV4XGZ2</accession>
<dbReference type="EMBL" id="JBHFNQ010000256">
    <property type="protein sequence ID" value="MFB2882050.1"/>
    <property type="molecule type" value="Genomic_DNA"/>
</dbReference>
<evidence type="ECO:0000259" key="2">
    <source>
        <dbReference type="Pfam" id="PF07883"/>
    </source>
</evidence>
<dbReference type="Pfam" id="PF07883">
    <property type="entry name" value="Cupin_2"/>
    <property type="match status" value="1"/>
</dbReference>
<dbReference type="Proteomes" id="UP001576774">
    <property type="component" value="Unassembled WGS sequence"/>
</dbReference>
<evidence type="ECO:0000313" key="4">
    <source>
        <dbReference type="Proteomes" id="UP001576774"/>
    </source>
</evidence>
<dbReference type="RefSeq" id="WP_413275006.1">
    <property type="nucleotide sequence ID" value="NZ_JBHFNQ010000256.1"/>
</dbReference>
<dbReference type="PANTHER" id="PTHR35848">
    <property type="entry name" value="OXALATE-BINDING PROTEIN"/>
    <property type="match status" value="1"/>
</dbReference>
<proteinExistence type="predicted"/>
<feature type="domain" description="Cupin type-2" evidence="2">
    <location>
        <begin position="35"/>
        <end position="105"/>
    </location>
</feature>
<comment type="caution">
    <text evidence="3">The sequence shown here is derived from an EMBL/GenBank/DDBJ whole genome shotgun (WGS) entry which is preliminary data.</text>
</comment>
<dbReference type="InterPro" id="IPR051610">
    <property type="entry name" value="GPI/OXD"/>
</dbReference>
<dbReference type="InterPro" id="IPR014710">
    <property type="entry name" value="RmlC-like_jellyroll"/>
</dbReference>